<dbReference type="SUPFAM" id="SSF53474">
    <property type="entry name" value="alpha/beta-Hydrolases"/>
    <property type="match status" value="1"/>
</dbReference>
<dbReference type="Proteomes" id="UP000242444">
    <property type="component" value="Unassembled WGS sequence"/>
</dbReference>
<proteinExistence type="inferred from homology"/>
<dbReference type="OrthoDB" id="4006962at2"/>
<feature type="region of interest" description="Disordered" evidence="3">
    <location>
        <begin position="1"/>
        <end position="30"/>
    </location>
</feature>
<evidence type="ECO:0000259" key="4">
    <source>
        <dbReference type="Pfam" id="PF00561"/>
    </source>
</evidence>
<evidence type="ECO:0000256" key="1">
    <source>
        <dbReference type="ARBA" id="ARBA00010088"/>
    </source>
</evidence>
<evidence type="ECO:0000259" key="5">
    <source>
        <dbReference type="Pfam" id="PF08386"/>
    </source>
</evidence>
<organism evidence="6 7">
    <name type="scientific">Amycolatopsis antarctica</name>
    <dbReference type="NCBI Taxonomy" id="1854586"/>
    <lineage>
        <taxon>Bacteria</taxon>
        <taxon>Bacillati</taxon>
        <taxon>Actinomycetota</taxon>
        <taxon>Actinomycetes</taxon>
        <taxon>Pseudonocardiales</taxon>
        <taxon>Pseudonocardiaceae</taxon>
        <taxon>Amycolatopsis</taxon>
    </lineage>
</organism>
<sequence>MAVPVSAALAAPEPTPPPSPASPRTAPAAADVGSVAPVEWGACDPGSVEQVPPEQLHLYSCASYPVPIDHDDPASGTVDLALMRRAAATPDARVGSLFLNPGGPGGSGLTLPATGETFFARPVLDRFDLIGFDPRGVGASAPLRCFTTAEEAAANLAKQVVMPVSEAEIESTLGAYREYGDYCARNAGPLIDHMSTKDVTRDLDLLRAAAGEEELNFAGLSYGTLIGATYANMFPERTRAMVLDGNVDPALRTGDGLRYDRERTDGFDIALDAYLAECTADAARCAFSDGDPRAKFEALRTHLRNQPITLPDGTTVDLSLFTGNTMSALNVPGLFPGLAEDLQVLYSLIDPAATATRAATGREALPTLLAARPHPRTDADPRTPYTADDSYLGVNCTDKPFGNTQDEIPAIAGEWETASPAFGRSQAFADPAGCPVWPNAEPDTYTGPWNAATPNPLLLVGNYYDPATPYVFSQRMAAQLGNARLVTADAHGHCVLGSSTPIDDLAAEYLITLAVPAQGQVFPTDARPFDPAPPA</sequence>
<evidence type="ECO:0000313" key="7">
    <source>
        <dbReference type="Proteomes" id="UP000242444"/>
    </source>
</evidence>
<dbReference type="PANTHER" id="PTHR43248">
    <property type="entry name" value="2-SUCCINYL-6-HYDROXY-2,4-CYCLOHEXADIENE-1-CARBOXYLATE SYNTHASE"/>
    <property type="match status" value="1"/>
</dbReference>
<protein>
    <submittedName>
        <fullName evidence="6">Peptidase</fullName>
    </submittedName>
</protein>
<dbReference type="Gene3D" id="3.40.50.1820">
    <property type="entry name" value="alpha/beta hydrolase"/>
    <property type="match status" value="1"/>
</dbReference>
<keyword evidence="7" id="KW-1185">Reference proteome</keyword>
<dbReference type="InParanoid" id="A0A263D365"/>
<gene>
    <name evidence="6" type="ORF">CFN78_15520</name>
</gene>
<dbReference type="EMBL" id="NKYE01000008">
    <property type="protein sequence ID" value="OZM72518.1"/>
    <property type="molecule type" value="Genomic_DNA"/>
</dbReference>
<dbReference type="InterPro" id="IPR000073">
    <property type="entry name" value="AB_hydrolase_1"/>
</dbReference>
<evidence type="ECO:0000256" key="2">
    <source>
        <dbReference type="ARBA" id="ARBA00022801"/>
    </source>
</evidence>
<evidence type="ECO:0000313" key="6">
    <source>
        <dbReference type="EMBL" id="OZM72518.1"/>
    </source>
</evidence>
<dbReference type="PANTHER" id="PTHR43248:SF25">
    <property type="entry name" value="AB HYDROLASE-1 DOMAIN-CONTAINING PROTEIN-RELATED"/>
    <property type="match status" value="1"/>
</dbReference>
<accession>A0A263D365</accession>
<reference evidence="6 7" key="1">
    <citation type="submission" date="2017-07" db="EMBL/GenBank/DDBJ databases">
        <title>Amycolatopsis antarcticus sp. nov., isolated from the surface of an Antarcticus brown macroalga.</title>
        <authorList>
            <person name="Wang J."/>
            <person name="Leiva S."/>
            <person name="Huang J."/>
            <person name="Huang Y."/>
        </authorList>
    </citation>
    <scope>NUCLEOTIDE SEQUENCE [LARGE SCALE GENOMIC DNA]</scope>
    <source>
        <strain evidence="6 7">AU-G6</strain>
    </source>
</reference>
<evidence type="ECO:0000256" key="3">
    <source>
        <dbReference type="SAM" id="MobiDB-lite"/>
    </source>
</evidence>
<dbReference type="InterPro" id="IPR013595">
    <property type="entry name" value="Pept_S33_TAP-like_C"/>
</dbReference>
<comment type="caution">
    <text evidence="6">The sequence shown here is derived from an EMBL/GenBank/DDBJ whole genome shotgun (WGS) entry which is preliminary data.</text>
</comment>
<dbReference type="GO" id="GO:0016787">
    <property type="term" value="F:hydrolase activity"/>
    <property type="evidence" value="ECO:0007669"/>
    <property type="project" value="UniProtKB-KW"/>
</dbReference>
<dbReference type="InterPro" id="IPR051601">
    <property type="entry name" value="Serine_prot/Carboxylest_S33"/>
</dbReference>
<feature type="domain" description="Peptidase S33 tripeptidyl aminopeptidase-like C-terminal" evidence="5">
    <location>
        <begin position="420"/>
        <end position="520"/>
    </location>
</feature>
<feature type="compositionally biased region" description="Low complexity" evidence="3">
    <location>
        <begin position="1"/>
        <end position="12"/>
    </location>
</feature>
<keyword evidence="2" id="KW-0378">Hydrolase</keyword>
<feature type="domain" description="AB hydrolase-1" evidence="4">
    <location>
        <begin position="97"/>
        <end position="259"/>
    </location>
</feature>
<dbReference type="Pfam" id="PF00561">
    <property type="entry name" value="Abhydrolase_1"/>
    <property type="match status" value="1"/>
</dbReference>
<dbReference type="Pfam" id="PF08386">
    <property type="entry name" value="Abhydrolase_4"/>
    <property type="match status" value="1"/>
</dbReference>
<dbReference type="InterPro" id="IPR029058">
    <property type="entry name" value="AB_hydrolase_fold"/>
</dbReference>
<comment type="similarity">
    <text evidence="1">Belongs to the peptidase S33 family.</text>
</comment>
<dbReference type="AlphaFoldDB" id="A0A263D365"/>
<name>A0A263D365_9PSEU</name>